<dbReference type="EMBL" id="FNIV01000016">
    <property type="protein sequence ID" value="SDO93901.1"/>
    <property type="molecule type" value="Genomic_DNA"/>
</dbReference>
<dbReference type="GO" id="GO:0016787">
    <property type="term" value="F:hydrolase activity"/>
    <property type="evidence" value="ECO:0007669"/>
    <property type="project" value="UniProtKB-KW"/>
</dbReference>
<dbReference type="Pfam" id="PF11860">
    <property type="entry name" value="Muramidase"/>
    <property type="match status" value="1"/>
</dbReference>
<feature type="domain" description="Peptidoglycan binding-like" evidence="1">
    <location>
        <begin position="24"/>
        <end position="78"/>
    </location>
</feature>
<dbReference type="OrthoDB" id="1523598at2"/>
<dbReference type="Pfam" id="PF01471">
    <property type="entry name" value="PG_binding_1"/>
    <property type="match status" value="1"/>
</dbReference>
<keyword evidence="4" id="KW-1185">Reference proteome</keyword>
<dbReference type="Proteomes" id="UP000199075">
    <property type="component" value="Unassembled WGS sequence"/>
</dbReference>
<protein>
    <submittedName>
        <fullName evidence="3">Peptidoglycan-binding (PGRP) domain of peptidoglycan hydrolases-containing protein</fullName>
    </submittedName>
</protein>
<dbReference type="InterPro" id="IPR036366">
    <property type="entry name" value="PGBDSf"/>
</dbReference>
<dbReference type="InterPro" id="IPR002477">
    <property type="entry name" value="Peptidoglycan-bd-like"/>
</dbReference>
<dbReference type="RefSeq" id="WP_089681170.1">
    <property type="nucleotide sequence ID" value="NZ_FNIV01000016.1"/>
</dbReference>
<proteinExistence type="predicted"/>
<name>A0A1H0NMN7_9GAMM</name>
<organism evidence="3 4">
    <name type="scientific">Halomonas shengliensis</name>
    <dbReference type="NCBI Taxonomy" id="419597"/>
    <lineage>
        <taxon>Bacteria</taxon>
        <taxon>Pseudomonadati</taxon>
        <taxon>Pseudomonadota</taxon>
        <taxon>Gammaproteobacteria</taxon>
        <taxon>Oceanospirillales</taxon>
        <taxon>Halomonadaceae</taxon>
        <taxon>Halomonas</taxon>
    </lineage>
</organism>
<feature type="domain" description="N-acetylmuramidase" evidence="2">
    <location>
        <begin position="104"/>
        <end position="274"/>
    </location>
</feature>
<keyword evidence="3" id="KW-0378">Hydrolase</keyword>
<dbReference type="SUPFAM" id="SSF47090">
    <property type="entry name" value="PGBD-like"/>
    <property type="match status" value="1"/>
</dbReference>
<evidence type="ECO:0000259" key="1">
    <source>
        <dbReference type="Pfam" id="PF01471"/>
    </source>
</evidence>
<dbReference type="STRING" id="419597.SAMN04487957_11630"/>
<dbReference type="Gene3D" id="1.10.101.10">
    <property type="entry name" value="PGBD-like superfamily/PGBD"/>
    <property type="match status" value="1"/>
</dbReference>
<sequence length="285" mass="32453">MGEREDEADFVVQQVRMLRRGDGGEEVMALQRLLQQAGHRLVIDGDYGPATERAVRAFQRRVGLVADGIAGPKTLQALRESPPDERLLQQADLEWAAAELDVPVAAVMAVNEVESRGSGFFPNDRPAILFERHIMYRRLKHHGLDPAPHRAQHPDLVNPSAGGYAGGVREYDRLTRAQRIHHDSALESASWGLFQIMGFHWQHLGYDSASHYVECMHRRERDHLDAFVRFIGKDRRLHDSLRDQDWARFARYYNGPAYARNRYDEKMARAFARHSHALGDGGMLA</sequence>
<gene>
    <name evidence="3" type="ORF">SAMN04487957_11630</name>
</gene>
<evidence type="ECO:0000313" key="4">
    <source>
        <dbReference type="Proteomes" id="UP000199075"/>
    </source>
</evidence>
<dbReference type="AlphaFoldDB" id="A0A1H0NMN7"/>
<accession>A0A1H0NMN7</accession>
<dbReference type="InterPro" id="IPR024408">
    <property type="entry name" value="Muramidase"/>
</dbReference>
<reference evidence="4" key="1">
    <citation type="submission" date="2016-10" db="EMBL/GenBank/DDBJ databases">
        <authorList>
            <person name="Varghese N."/>
            <person name="Submissions S."/>
        </authorList>
    </citation>
    <scope>NUCLEOTIDE SEQUENCE [LARGE SCALE GENOMIC DNA]</scope>
    <source>
        <strain evidence="4">CGMCC 1.6444</strain>
    </source>
</reference>
<evidence type="ECO:0000313" key="3">
    <source>
        <dbReference type="EMBL" id="SDO93901.1"/>
    </source>
</evidence>
<evidence type="ECO:0000259" key="2">
    <source>
        <dbReference type="Pfam" id="PF11860"/>
    </source>
</evidence>
<dbReference type="InterPro" id="IPR036365">
    <property type="entry name" value="PGBD-like_sf"/>
</dbReference>